<keyword evidence="15" id="KW-0282">Flagellum</keyword>
<dbReference type="RefSeq" id="WP_155309611.1">
    <property type="nucleotide sequence ID" value="NZ_AP021879.1"/>
</dbReference>
<evidence type="ECO:0000256" key="11">
    <source>
        <dbReference type="ARBA" id="ARBA00023225"/>
    </source>
</evidence>
<evidence type="ECO:0000313" key="15">
    <source>
        <dbReference type="EMBL" id="BBO88286.1"/>
    </source>
</evidence>
<dbReference type="AlphaFoldDB" id="A0A5K8A759"/>
<sequence>MAGGDQSQDKTEQPTGKKLSEARRKGNVASSREIPSVLVLSGGVGVLYFGGSWMLGRLIGLMRIIYQRAGTLNMAPETMHTLFWDLFSNTILILIPLMLVAMTAGVIGNVAQFGFLFTGEKLTPDLAKLNPISGIKKFFSLRSLVELLKSVIKLLIIGGVAYAVTQRYLDQIPGLMQLSIGAIVIFIGQASFQIGLYTCMVLFLMAVLDFAYTKWQHQEDLKMSKQEVKDEHKQSEGDPKVKARIRSVQREMARQRMMEAVPGATVVITNPTHLAIAIQYEDGMHAPTVVAKGAGFVAQKIKALAEENDVPMVENKPLARTLFKSTEIGDFIPADMYRAVAEILAYVYRLKGLVQG</sequence>
<evidence type="ECO:0000256" key="5">
    <source>
        <dbReference type="ARBA" id="ARBA00022475"/>
    </source>
</evidence>
<dbReference type="GO" id="GO:0005886">
    <property type="term" value="C:plasma membrane"/>
    <property type="evidence" value="ECO:0007669"/>
    <property type="project" value="UniProtKB-SubCell"/>
</dbReference>
<dbReference type="PANTHER" id="PTHR30531">
    <property type="entry name" value="FLAGELLAR BIOSYNTHETIC PROTEIN FLHB"/>
    <property type="match status" value="1"/>
</dbReference>
<feature type="region of interest" description="Disordered" evidence="14">
    <location>
        <begin position="1"/>
        <end position="27"/>
    </location>
</feature>
<evidence type="ECO:0000256" key="7">
    <source>
        <dbReference type="ARBA" id="ARBA00022795"/>
    </source>
</evidence>
<dbReference type="Proteomes" id="UP000422108">
    <property type="component" value="Chromosome"/>
</dbReference>
<evidence type="ECO:0000256" key="13">
    <source>
        <dbReference type="RuleBase" id="RU364091"/>
    </source>
</evidence>
<evidence type="ECO:0000256" key="9">
    <source>
        <dbReference type="ARBA" id="ARBA00022989"/>
    </source>
</evidence>
<evidence type="ECO:0000256" key="14">
    <source>
        <dbReference type="SAM" id="MobiDB-lite"/>
    </source>
</evidence>
<dbReference type="Gene3D" id="3.40.1690.10">
    <property type="entry name" value="secretion proteins EscU"/>
    <property type="match status" value="1"/>
</dbReference>
<comment type="function">
    <text evidence="12 13">Required for formation of the rod structure in the basal body of the flagellar apparatus. Together with FliI and FliH, may constitute the export apparatus of flagellin.</text>
</comment>
<dbReference type="NCBIfam" id="TIGR00328">
    <property type="entry name" value="flhB"/>
    <property type="match status" value="1"/>
</dbReference>
<evidence type="ECO:0000313" key="16">
    <source>
        <dbReference type="Proteomes" id="UP000422108"/>
    </source>
</evidence>
<comment type="similarity">
    <text evidence="2 13">Belongs to the type III secretion exporter family.</text>
</comment>
<feature type="transmembrane region" description="Helical" evidence="13">
    <location>
        <begin position="86"/>
        <end position="107"/>
    </location>
</feature>
<evidence type="ECO:0000256" key="12">
    <source>
        <dbReference type="ARBA" id="ARBA00025078"/>
    </source>
</evidence>
<evidence type="ECO:0000256" key="1">
    <source>
        <dbReference type="ARBA" id="ARBA00004651"/>
    </source>
</evidence>
<evidence type="ECO:0000256" key="6">
    <source>
        <dbReference type="ARBA" id="ARBA00022692"/>
    </source>
</evidence>
<dbReference type="InterPro" id="IPR006135">
    <property type="entry name" value="T3SS_substrate_exporter"/>
</dbReference>
<evidence type="ECO:0000256" key="8">
    <source>
        <dbReference type="ARBA" id="ARBA00022927"/>
    </source>
</evidence>
<name>A0A5K8A759_9BACT</name>
<evidence type="ECO:0000256" key="3">
    <source>
        <dbReference type="ARBA" id="ARBA00021622"/>
    </source>
</evidence>
<keyword evidence="7 13" id="KW-1005">Bacterial flagellum biogenesis</keyword>
<reference evidence="15 16" key="1">
    <citation type="submission" date="2019-11" db="EMBL/GenBank/DDBJ databases">
        <title>Comparative genomics of hydrocarbon-degrading Desulfosarcina strains.</title>
        <authorList>
            <person name="Watanabe M."/>
            <person name="Kojima H."/>
            <person name="Fukui M."/>
        </authorList>
    </citation>
    <scope>NUCLEOTIDE SEQUENCE [LARGE SCALE GENOMIC DNA]</scope>
    <source>
        <strain evidence="16">oXyS1</strain>
    </source>
</reference>
<dbReference type="InterPro" id="IPR029025">
    <property type="entry name" value="T3SS_substrate_exporter_C"/>
</dbReference>
<accession>A0A5K8A759</accession>
<feature type="transmembrane region" description="Helical" evidence="13">
    <location>
        <begin position="147"/>
        <end position="165"/>
    </location>
</feature>
<comment type="caution">
    <text evidence="13">Lacks conserved residue(s) required for the propagation of feature annotation.</text>
</comment>
<keyword evidence="8 13" id="KW-0653">Protein transport</keyword>
<dbReference type="SUPFAM" id="SSF160544">
    <property type="entry name" value="EscU C-terminal domain-like"/>
    <property type="match status" value="1"/>
</dbReference>
<evidence type="ECO:0000256" key="4">
    <source>
        <dbReference type="ARBA" id="ARBA00022448"/>
    </source>
</evidence>
<gene>
    <name evidence="13 15" type="primary">flhB</name>
    <name evidence="15" type="ORF">DSCOOX_14660</name>
</gene>
<keyword evidence="5 13" id="KW-1003">Cell membrane</keyword>
<dbReference type="PANTHER" id="PTHR30531:SF12">
    <property type="entry name" value="FLAGELLAR BIOSYNTHETIC PROTEIN FLHB"/>
    <property type="match status" value="1"/>
</dbReference>
<keyword evidence="15" id="KW-0969">Cilium</keyword>
<dbReference type="InterPro" id="IPR006136">
    <property type="entry name" value="FlhB"/>
</dbReference>
<keyword evidence="6 13" id="KW-0812">Transmembrane</keyword>
<evidence type="ECO:0000256" key="2">
    <source>
        <dbReference type="ARBA" id="ARBA00010690"/>
    </source>
</evidence>
<protein>
    <recommendedName>
        <fullName evidence="3 13">Flagellar biosynthetic protein FlhB</fullName>
    </recommendedName>
</protein>
<dbReference type="Gene3D" id="6.10.250.2080">
    <property type="match status" value="1"/>
</dbReference>
<dbReference type="GO" id="GO:0044780">
    <property type="term" value="P:bacterial-type flagellum assembly"/>
    <property type="evidence" value="ECO:0007669"/>
    <property type="project" value="InterPro"/>
</dbReference>
<dbReference type="EMBL" id="AP021879">
    <property type="protein sequence ID" value="BBO88286.1"/>
    <property type="molecule type" value="Genomic_DNA"/>
</dbReference>
<dbReference type="PRINTS" id="PR00950">
    <property type="entry name" value="TYPE3IMSPROT"/>
</dbReference>
<keyword evidence="10 13" id="KW-0472">Membrane</keyword>
<organism evidence="15 16">
    <name type="scientific">Desulfosarcina ovata subsp. ovata</name>
    <dbReference type="NCBI Taxonomy" id="2752305"/>
    <lineage>
        <taxon>Bacteria</taxon>
        <taxon>Pseudomonadati</taxon>
        <taxon>Thermodesulfobacteriota</taxon>
        <taxon>Desulfobacteria</taxon>
        <taxon>Desulfobacterales</taxon>
        <taxon>Desulfosarcinaceae</taxon>
        <taxon>Desulfosarcina</taxon>
    </lineage>
</organism>
<keyword evidence="11 13" id="KW-1006">Bacterial flagellum protein export</keyword>
<keyword evidence="4 13" id="KW-0813">Transport</keyword>
<dbReference type="GO" id="GO:0009306">
    <property type="term" value="P:protein secretion"/>
    <property type="evidence" value="ECO:0007669"/>
    <property type="project" value="InterPro"/>
</dbReference>
<keyword evidence="15" id="KW-0966">Cell projection</keyword>
<keyword evidence="9 13" id="KW-1133">Transmembrane helix</keyword>
<keyword evidence="16" id="KW-1185">Reference proteome</keyword>
<comment type="subcellular location">
    <subcellularLocation>
        <location evidence="1">Cell membrane</location>
        <topology evidence="1">Multi-pass membrane protein</topology>
    </subcellularLocation>
</comment>
<proteinExistence type="inferred from homology"/>
<evidence type="ECO:0000256" key="10">
    <source>
        <dbReference type="ARBA" id="ARBA00023136"/>
    </source>
</evidence>
<feature type="transmembrane region" description="Helical" evidence="13">
    <location>
        <begin position="194"/>
        <end position="213"/>
    </location>
</feature>
<dbReference type="Pfam" id="PF01312">
    <property type="entry name" value="Bac_export_2"/>
    <property type="match status" value="1"/>
</dbReference>